<reference evidence="1 2" key="1">
    <citation type="submission" date="2020-02" db="EMBL/GenBank/DDBJ databases">
        <title>Draft genome sequence of Haematococcus lacustris strain NIES-144.</title>
        <authorList>
            <person name="Morimoto D."/>
            <person name="Nakagawa S."/>
            <person name="Yoshida T."/>
            <person name="Sawayama S."/>
        </authorList>
    </citation>
    <scope>NUCLEOTIDE SEQUENCE [LARGE SCALE GENOMIC DNA]</scope>
    <source>
        <strain evidence="1 2">NIES-144</strain>
    </source>
</reference>
<proteinExistence type="predicted"/>
<protein>
    <submittedName>
        <fullName evidence="1">Uncharacterized protein</fullName>
    </submittedName>
</protein>
<dbReference type="AlphaFoldDB" id="A0A6A0A0X0"/>
<feature type="non-terminal residue" evidence="1">
    <location>
        <position position="1"/>
    </location>
</feature>
<gene>
    <name evidence="1" type="ORF">HaLaN_22927</name>
</gene>
<accession>A0A6A0A0X0</accession>
<keyword evidence="2" id="KW-1185">Reference proteome</keyword>
<organism evidence="1 2">
    <name type="scientific">Haematococcus lacustris</name>
    <name type="common">Green alga</name>
    <name type="synonym">Haematococcus pluvialis</name>
    <dbReference type="NCBI Taxonomy" id="44745"/>
    <lineage>
        <taxon>Eukaryota</taxon>
        <taxon>Viridiplantae</taxon>
        <taxon>Chlorophyta</taxon>
        <taxon>core chlorophytes</taxon>
        <taxon>Chlorophyceae</taxon>
        <taxon>CS clade</taxon>
        <taxon>Chlamydomonadales</taxon>
        <taxon>Haematococcaceae</taxon>
        <taxon>Haematococcus</taxon>
    </lineage>
</organism>
<dbReference type="Proteomes" id="UP000485058">
    <property type="component" value="Unassembled WGS sequence"/>
</dbReference>
<evidence type="ECO:0000313" key="1">
    <source>
        <dbReference type="EMBL" id="GFH25034.1"/>
    </source>
</evidence>
<evidence type="ECO:0000313" key="2">
    <source>
        <dbReference type="Proteomes" id="UP000485058"/>
    </source>
</evidence>
<dbReference type="EMBL" id="BLLF01002698">
    <property type="protein sequence ID" value="GFH25034.1"/>
    <property type="molecule type" value="Genomic_DNA"/>
</dbReference>
<sequence length="517" mass="52444">MPAIDAAKYPELATLLATKTNGSDPLGLRTAVATALSQQQGAGDTYAAQLEQAAGVINGFTTPVTFGTLGSVRNYITRVIQINTLLGAIQRYLQPTSQLALQRLITDGIRLAINFVTTFPVAYLVYESRIYVALRDAVRIPRDSLGLATQIINLVILVSTNPVNFSAINAGVGPGGLFASFPGATTAFGFGKRLLQASDESAGMAATQQMLEGADNFQDLVAHLAAAGMTTRDLLGVSTESSAAPSMADAAASAPVATEEDVVAQVDKVNDMLGNVQGLVDSLVPRLTLLTNDSAVAEIDFQKPNNADAVFNAGKLLRSSADAVAAATGRFRQTIFGLPPVTTVPPQNIGTGANGLPAGVIGLPAVPALGLPGIPFPGGFPPIPPPLNAAVLNLLRTVAASLVVANNILNVIQGVLETIADLIAVIPTAIALVTGPILFAISSLDYYNNLVASFPAVPNGYLGDLNIALGGLGSVLTGGNVFLGAGTTGALGGALSALTGASATLGTTRAALAAASG</sequence>
<name>A0A6A0A0X0_HAELA</name>
<comment type="caution">
    <text evidence="1">The sequence shown here is derived from an EMBL/GenBank/DDBJ whole genome shotgun (WGS) entry which is preliminary data.</text>
</comment>